<keyword evidence="2" id="KW-1185">Reference proteome</keyword>
<evidence type="ECO:0000313" key="1">
    <source>
        <dbReference type="EMBL" id="CRL10808.1"/>
    </source>
</evidence>
<organism evidence="1 2">
    <name type="scientific">Phaeobacter italicus</name>
    <dbReference type="NCBI Taxonomy" id="481446"/>
    <lineage>
        <taxon>Bacteria</taxon>
        <taxon>Pseudomonadati</taxon>
        <taxon>Pseudomonadota</taxon>
        <taxon>Alphaproteobacteria</taxon>
        <taxon>Rhodobacterales</taxon>
        <taxon>Roseobacteraceae</taxon>
        <taxon>Phaeobacter</taxon>
    </lineage>
</organism>
<dbReference type="EMBL" id="CVRL01000016">
    <property type="protein sequence ID" value="CRL10808.1"/>
    <property type="molecule type" value="Genomic_DNA"/>
</dbReference>
<dbReference type="Proteomes" id="UP000043764">
    <property type="component" value="Unassembled WGS sequence"/>
</dbReference>
<gene>
    <name evidence="1" type="ORF">NIT7321_01656</name>
</gene>
<evidence type="ECO:0000313" key="2">
    <source>
        <dbReference type="Proteomes" id="UP000043764"/>
    </source>
</evidence>
<dbReference type="AlphaFoldDB" id="A0A0H5D246"/>
<protein>
    <submittedName>
        <fullName evidence="1">Uncharacterized protein</fullName>
    </submittedName>
</protein>
<reference evidence="2" key="1">
    <citation type="submission" date="2015-05" db="EMBL/GenBank/DDBJ databases">
        <authorList>
            <person name="Rodrigo-Torres Lidia"/>
            <person name="Arahal R.David."/>
        </authorList>
    </citation>
    <scope>NUCLEOTIDE SEQUENCE [LARGE SCALE GENOMIC DNA]</scope>
    <source>
        <strain evidence="2">CECT 7321</strain>
    </source>
</reference>
<accession>A0A0H5D246</accession>
<proteinExistence type="predicted"/>
<name>A0A0H5D246_9RHOB</name>
<sequence>MKIHSKIEINLPRHAGILCNDPRFQKFAATRCGLPGEQFHSTAAAEYLRTCCGVSSRSELETDHAASSRFNILLTEFDAWVGRIGQLR</sequence>